<dbReference type="EC" id="4.1.2.13" evidence="4"/>
<dbReference type="Proteomes" id="UP000616769">
    <property type="component" value="Unassembled WGS sequence"/>
</dbReference>
<dbReference type="GO" id="GO:0004332">
    <property type="term" value="F:fructose-bisphosphate aldolase activity"/>
    <property type="evidence" value="ECO:0007669"/>
    <property type="project" value="UniProtKB-EC"/>
</dbReference>
<reference evidence="9 12" key="1">
    <citation type="journal article" date="2015" name="Parasit. Vectors">
        <title>Draft genome of the scabies mite.</title>
        <authorList>
            <person name="Rider S.D.Jr."/>
            <person name="Morgan M.S."/>
            <person name="Arlian L.G."/>
        </authorList>
    </citation>
    <scope>NUCLEOTIDE SEQUENCE [LARGE SCALE GENOMIC DNA]</scope>
    <source>
        <strain evidence="9">Arlian Lab</strain>
    </source>
</reference>
<dbReference type="PANTHER" id="PTHR11627">
    <property type="entry name" value="FRUCTOSE-BISPHOSPHATE ALDOLASE"/>
    <property type="match status" value="1"/>
</dbReference>
<evidence type="ECO:0000256" key="6">
    <source>
        <dbReference type="ARBA" id="ARBA00023152"/>
    </source>
</evidence>
<evidence type="ECO:0000313" key="12">
    <source>
        <dbReference type="Proteomes" id="UP000616769"/>
    </source>
</evidence>
<dbReference type="FunFam" id="3.20.20.70:FF:000140">
    <property type="entry name" value="Fructose-bisphosphate aldolase"/>
    <property type="match status" value="1"/>
</dbReference>
<keyword evidence="6" id="KW-0324">Glycolysis</keyword>
<comment type="similarity">
    <text evidence="3">Belongs to the class I fructose-bisphosphate aldolase family.</text>
</comment>
<evidence type="ECO:0000313" key="10">
    <source>
        <dbReference type="EnsemblMetazoa" id="KAF7489445.1"/>
    </source>
</evidence>
<dbReference type="SUPFAM" id="SSF51569">
    <property type="entry name" value="Aldolase"/>
    <property type="match status" value="1"/>
</dbReference>
<comment type="pathway">
    <text evidence="2">Carbohydrate degradation; glycolysis; D-glyceraldehyde 3-phosphate and glycerone phosphate from D-glucose: step 4/4.</text>
</comment>
<evidence type="ECO:0000313" key="9">
    <source>
        <dbReference type="EMBL" id="KPM05983.1"/>
    </source>
</evidence>
<reference evidence="8" key="3">
    <citation type="submission" date="2020-01" db="EMBL/GenBank/DDBJ databases">
        <authorList>
            <person name="Korhonen P.K.K."/>
            <person name="Guangxu M.G."/>
            <person name="Wang T.W."/>
            <person name="Stroehlein A.J.S."/>
            <person name="Young N.D."/>
            <person name="Ang C.-S.A."/>
            <person name="Fernando D.W.F."/>
            <person name="Lu H.L."/>
            <person name="Taylor S.T."/>
            <person name="Ehtesham M.E.M."/>
            <person name="Najaraj S.H.N."/>
            <person name="Harsha G.H.G."/>
            <person name="Madugundu A.M."/>
            <person name="Renuse S.R."/>
            <person name="Holt D.H."/>
            <person name="Pandey A.P."/>
            <person name="Papenfuss A.P."/>
            <person name="Gasser R.B.G."/>
            <person name="Fischer K.F."/>
        </authorList>
    </citation>
    <scope>NUCLEOTIDE SEQUENCE</scope>
    <source>
        <strain evidence="8">SSS_KF_BRIS2020</strain>
    </source>
</reference>
<dbReference type="VEuPathDB" id="VectorBase:SSCA004349"/>
<dbReference type="EnsemblMetazoa" id="SSS_2248s_mrna">
    <property type="protein sequence ID" value="KAF7489445.1"/>
    <property type="gene ID" value="SSS_2248"/>
</dbReference>
<dbReference type="InterPro" id="IPR000741">
    <property type="entry name" value="FBA_I"/>
</dbReference>
<evidence type="ECO:0000256" key="1">
    <source>
        <dbReference type="ARBA" id="ARBA00000441"/>
    </source>
</evidence>
<evidence type="ECO:0000256" key="3">
    <source>
        <dbReference type="ARBA" id="ARBA00010387"/>
    </source>
</evidence>
<dbReference type="EMBL" id="JXLN01010590">
    <property type="protein sequence ID" value="KPM05983.1"/>
    <property type="molecule type" value="Genomic_DNA"/>
</dbReference>
<dbReference type="Pfam" id="PF00274">
    <property type="entry name" value="Glycolytic"/>
    <property type="match status" value="1"/>
</dbReference>
<dbReference type="SMR" id="A0A132A4V7"/>
<evidence type="ECO:0000256" key="4">
    <source>
        <dbReference type="ARBA" id="ARBA00013068"/>
    </source>
</evidence>
<dbReference type="OrthoDB" id="36455at2759"/>
<dbReference type="InterPro" id="IPR013785">
    <property type="entry name" value="Aldolase_TIM"/>
</dbReference>
<dbReference type="OMA" id="KSFRTHA"/>
<keyword evidence="11" id="KW-1185">Reference proteome</keyword>
<dbReference type="CDD" id="cd00948">
    <property type="entry name" value="FBP_aldolase_I_a"/>
    <property type="match status" value="1"/>
</dbReference>
<gene>
    <name evidence="9" type="ORF">QR98_0044560</name>
    <name evidence="8" type="ORF">SSS_2248</name>
</gene>
<sequence>MSLILSRSIQKELHETATAIARPGKGILAADESFGSIEKKFSTIGIENTPENRRLYRQLLLCNSEISQFISGVILHEETIYQKDDEGNLLINVLRRNSIIPGVKVDKGVVPLLGCNYETATQGLDDLKSRCQVFYRLGCRFAKWRAVFRIGDIEPSTIAIEENVKSLARYAAICQENRIVPIVEPDILQDGKHDIEKCQLVSQKIFSSVINALHQYNVCIEGILLKLNMITSGYDCSNKSTPEEIGLATITTLLRTCPPAIPGILFLSGGQSEEEATTNLNAINKAIKCQGPWTLSFSFGRALQQSALHVWNGKSENVSKAQEALLKRMKANSLASLGKYVPGLISFDTFAEKSNFIAKHSY</sequence>
<comment type="catalytic activity">
    <reaction evidence="1">
        <text>beta-D-fructose 1,6-bisphosphate = D-glyceraldehyde 3-phosphate + dihydroxyacetone phosphate</text>
        <dbReference type="Rhea" id="RHEA:14729"/>
        <dbReference type="ChEBI" id="CHEBI:32966"/>
        <dbReference type="ChEBI" id="CHEBI:57642"/>
        <dbReference type="ChEBI" id="CHEBI:59776"/>
        <dbReference type="EC" id="4.1.2.13"/>
    </reaction>
</comment>
<dbReference type="AlphaFoldDB" id="A0A132A4V7"/>
<reference evidence="11" key="2">
    <citation type="journal article" date="2020" name="PLoS Negl. Trop. Dis.">
        <title>High-quality nuclear genome for Sarcoptes scabiei-A critical resource for a neglected parasite.</title>
        <authorList>
            <person name="Korhonen P.K."/>
            <person name="Gasser R.B."/>
            <person name="Ma G."/>
            <person name="Wang T."/>
            <person name="Stroehlein A.J."/>
            <person name="Young N.D."/>
            <person name="Ang C.S."/>
            <person name="Fernando D.D."/>
            <person name="Lu H.C."/>
            <person name="Taylor S."/>
            <person name="Reynolds S.L."/>
            <person name="Mofiz E."/>
            <person name="Najaraj S.H."/>
            <person name="Gowda H."/>
            <person name="Madugundu A."/>
            <person name="Renuse S."/>
            <person name="Holt D."/>
            <person name="Pandey A."/>
            <person name="Papenfuss A.T."/>
            <person name="Fischer K."/>
        </authorList>
    </citation>
    <scope>NUCLEOTIDE SEQUENCE [LARGE SCALE GENOMIC DNA]</scope>
</reference>
<dbReference type="Proteomes" id="UP000070412">
    <property type="component" value="Unassembled WGS sequence"/>
</dbReference>
<accession>A0A132A4V7</accession>
<evidence type="ECO:0000313" key="11">
    <source>
        <dbReference type="Proteomes" id="UP000070412"/>
    </source>
</evidence>
<dbReference type="GO" id="GO:0006096">
    <property type="term" value="P:glycolytic process"/>
    <property type="evidence" value="ECO:0007669"/>
    <property type="project" value="UniProtKB-UniPathway"/>
</dbReference>
<proteinExistence type="inferred from homology"/>
<reference evidence="10" key="4">
    <citation type="submission" date="2022-06" db="UniProtKB">
        <authorList>
            <consortium name="EnsemblMetazoa"/>
        </authorList>
    </citation>
    <scope>IDENTIFICATION</scope>
</reference>
<name>A0A132A4V7_SARSC</name>
<evidence type="ECO:0000256" key="7">
    <source>
        <dbReference type="ARBA" id="ARBA00023239"/>
    </source>
</evidence>
<dbReference type="NCBIfam" id="NF033379">
    <property type="entry name" value="FrucBisAld_I"/>
    <property type="match status" value="1"/>
</dbReference>
<keyword evidence="7" id="KW-0456">Lyase</keyword>
<evidence type="ECO:0000256" key="5">
    <source>
        <dbReference type="ARBA" id="ARBA00013779"/>
    </source>
</evidence>
<dbReference type="Gene3D" id="3.20.20.70">
    <property type="entry name" value="Aldolase class I"/>
    <property type="match status" value="1"/>
</dbReference>
<protein>
    <recommendedName>
        <fullName evidence="5">Fructose-bisphosphate aldolase</fullName>
        <ecNumber evidence="4">4.1.2.13</ecNumber>
    </recommendedName>
</protein>
<dbReference type="EMBL" id="WVUK01000065">
    <property type="protein sequence ID" value="KAF7489445.1"/>
    <property type="molecule type" value="Genomic_DNA"/>
</dbReference>
<evidence type="ECO:0000313" key="8">
    <source>
        <dbReference type="EMBL" id="KAF7489445.1"/>
    </source>
</evidence>
<dbReference type="UniPathway" id="UPA00109">
    <property type="reaction ID" value="UER00183"/>
</dbReference>
<evidence type="ECO:0000256" key="2">
    <source>
        <dbReference type="ARBA" id="ARBA00004714"/>
    </source>
</evidence>
<organism evidence="9 12">
    <name type="scientific">Sarcoptes scabiei</name>
    <name type="common">Itch mite</name>
    <name type="synonym">Acarus scabiei</name>
    <dbReference type="NCBI Taxonomy" id="52283"/>
    <lineage>
        <taxon>Eukaryota</taxon>
        <taxon>Metazoa</taxon>
        <taxon>Ecdysozoa</taxon>
        <taxon>Arthropoda</taxon>
        <taxon>Chelicerata</taxon>
        <taxon>Arachnida</taxon>
        <taxon>Acari</taxon>
        <taxon>Acariformes</taxon>
        <taxon>Sarcoptiformes</taxon>
        <taxon>Astigmata</taxon>
        <taxon>Psoroptidia</taxon>
        <taxon>Sarcoptoidea</taxon>
        <taxon>Sarcoptidae</taxon>
        <taxon>Sarcoptinae</taxon>
        <taxon>Sarcoptes</taxon>
    </lineage>
</organism>